<dbReference type="Gene3D" id="2.40.70.10">
    <property type="entry name" value="Acid Proteases"/>
    <property type="match status" value="1"/>
</dbReference>
<keyword evidence="4" id="KW-1185">Reference proteome</keyword>
<comment type="caution">
    <text evidence="3">The sequence shown here is derived from an EMBL/GenBank/DDBJ whole genome shotgun (WGS) entry which is preliminary data.</text>
</comment>
<evidence type="ECO:0000313" key="4">
    <source>
        <dbReference type="Proteomes" id="UP001151760"/>
    </source>
</evidence>
<proteinExistence type="predicted"/>
<dbReference type="Proteomes" id="UP001151760">
    <property type="component" value="Unassembled WGS sequence"/>
</dbReference>
<dbReference type="InterPro" id="IPR043128">
    <property type="entry name" value="Rev_trsase/Diguanyl_cyclase"/>
</dbReference>
<protein>
    <submittedName>
        <fullName evidence="3">Reverse transcriptase domain-containing protein</fullName>
    </submittedName>
</protein>
<feature type="region of interest" description="Disordered" evidence="1">
    <location>
        <begin position="1"/>
        <end position="22"/>
    </location>
</feature>
<feature type="compositionally biased region" description="Polar residues" evidence="1">
    <location>
        <begin position="7"/>
        <end position="22"/>
    </location>
</feature>
<gene>
    <name evidence="3" type="ORF">Tco_0975171</name>
</gene>
<reference evidence="3" key="2">
    <citation type="submission" date="2022-01" db="EMBL/GenBank/DDBJ databases">
        <authorList>
            <person name="Yamashiro T."/>
            <person name="Shiraishi A."/>
            <person name="Satake H."/>
            <person name="Nakayama K."/>
        </authorList>
    </citation>
    <scope>NUCLEOTIDE SEQUENCE</scope>
</reference>
<organism evidence="3 4">
    <name type="scientific">Tanacetum coccineum</name>
    <dbReference type="NCBI Taxonomy" id="301880"/>
    <lineage>
        <taxon>Eukaryota</taxon>
        <taxon>Viridiplantae</taxon>
        <taxon>Streptophyta</taxon>
        <taxon>Embryophyta</taxon>
        <taxon>Tracheophyta</taxon>
        <taxon>Spermatophyta</taxon>
        <taxon>Magnoliopsida</taxon>
        <taxon>eudicotyledons</taxon>
        <taxon>Gunneridae</taxon>
        <taxon>Pentapetalae</taxon>
        <taxon>asterids</taxon>
        <taxon>campanulids</taxon>
        <taxon>Asterales</taxon>
        <taxon>Asteraceae</taxon>
        <taxon>Asteroideae</taxon>
        <taxon>Anthemideae</taxon>
        <taxon>Anthemidinae</taxon>
        <taxon>Tanacetum</taxon>
    </lineage>
</organism>
<dbReference type="GO" id="GO:0003964">
    <property type="term" value="F:RNA-directed DNA polymerase activity"/>
    <property type="evidence" value="ECO:0007669"/>
    <property type="project" value="UniProtKB-KW"/>
</dbReference>
<dbReference type="InterPro" id="IPR043502">
    <property type="entry name" value="DNA/RNA_pol_sf"/>
</dbReference>
<evidence type="ECO:0000313" key="3">
    <source>
        <dbReference type="EMBL" id="GJT49014.1"/>
    </source>
</evidence>
<feature type="compositionally biased region" description="Basic and acidic residues" evidence="1">
    <location>
        <begin position="196"/>
        <end position="218"/>
    </location>
</feature>
<name>A0ABQ5EDL4_9ASTR</name>
<dbReference type="Pfam" id="PF08284">
    <property type="entry name" value="RVP_2"/>
    <property type="match status" value="1"/>
</dbReference>
<feature type="domain" description="Reverse transcriptase/retrotransposon-derived protein RNase H-like" evidence="2">
    <location>
        <begin position="448"/>
        <end position="529"/>
    </location>
</feature>
<sequence>MLARVGNQGSKQGDNRNQSGTFVNDHIQHYVRNVIMSNGRRGCTYKEFLACNPKEYDGKGGAIMYTRWIKKMESVQDISGCRDNQKVKYTVGSFVGKALTEEFCPSNEMQKFETELWNHAMVEAGHDAYTDRFHELARLVPHLVTLENKRIERYVYGLASLIRGMVAATEPKTIQKDVQIAGTLTDETIRNGSLKKNLEKRGNGGEPSKDIKEWDDNKRTGTGNAYATTLFDFVADYSFVSTTFIPLLGIEPSELGFSYEIEIASGQLVEIDNVIKGCKLEIEGHVFEINLIPFGNGSFDVIIGMDWLPDHRTEIICHGKVVRTPLLDGKVLRMLGERPKGKVRYLMSAKATEQKQQEIIIVRDFPEVFPDDLSGLPPIRFLGHVIGHGIHVDPSKIEAVKNWEAPRTPSEVRSLLGLAGYYRRFIQNFSKIAKSLTILTRKSKTFDWGEEQERAFQTLKDKLCNAPVLALPDGSEDFVMYCDASSVGLGCVLMQRGKVIAYASRQLKIHEKYYTTHDLELVAVVFALKI</sequence>
<keyword evidence="3" id="KW-0548">Nucleotidyltransferase</keyword>
<dbReference type="CDD" id="cd00303">
    <property type="entry name" value="retropepsin_like"/>
    <property type="match status" value="1"/>
</dbReference>
<dbReference type="SUPFAM" id="SSF56672">
    <property type="entry name" value="DNA/RNA polymerases"/>
    <property type="match status" value="1"/>
</dbReference>
<dbReference type="InterPro" id="IPR041577">
    <property type="entry name" value="RT_RNaseH_2"/>
</dbReference>
<dbReference type="PANTHER" id="PTHR34072">
    <property type="entry name" value="ENZYMATIC POLYPROTEIN-RELATED"/>
    <property type="match status" value="1"/>
</dbReference>
<keyword evidence="3" id="KW-0808">Transferase</keyword>
<evidence type="ECO:0000259" key="2">
    <source>
        <dbReference type="Pfam" id="PF17919"/>
    </source>
</evidence>
<evidence type="ECO:0000256" key="1">
    <source>
        <dbReference type="SAM" id="MobiDB-lite"/>
    </source>
</evidence>
<feature type="region of interest" description="Disordered" evidence="1">
    <location>
        <begin position="194"/>
        <end position="218"/>
    </location>
</feature>
<reference evidence="3" key="1">
    <citation type="journal article" date="2022" name="Int. J. Mol. Sci.">
        <title>Draft Genome of Tanacetum Coccineum: Genomic Comparison of Closely Related Tanacetum-Family Plants.</title>
        <authorList>
            <person name="Yamashiro T."/>
            <person name="Shiraishi A."/>
            <person name="Nakayama K."/>
            <person name="Satake H."/>
        </authorList>
    </citation>
    <scope>NUCLEOTIDE SEQUENCE</scope>
</reference>
<dbReference type="EMBL" id="BQNB010016201">
    <property type="protein sequence ID" value="GJT49014.1"/>
    <property type="molecule type" value="Genomic_DNA"/>
</dbReference>
<dbReference type="PANTHER" id="PTHR34072:SF52">
    <property type="entry name" value="RIBONUCLEASE H"/>
    <property type="match status" value="1"/>
</dbReference>
<dbReference type="Pfam" id="PF17919">
    <property type="entry name" value="RT_RNaseH_2"/>
    <property type="match status" value="1"/>
</dbReference>
<dbReference type="InterPro" id="IPR021109">
    <property type="entry name" value="Peptidase_aspartic_dom_sf"/>
</dbReference>
<keyword evidence="3" id="KW-0695">RNA-directed DNA polymerase</keyword>
<dbReference type="Gene3D" id="3.30.70.270">
    <property type="match status" value="1"/>
</dbReference>
<accession>A0ABQ5EDL4</accession>